<reference evidence="1 2" key="1">
    <citation type="journal article" date="2023" name="Plants (Basel)">
        <title>Bridging the Gap: Combining Genomics and Transcriptomics Approaches to Understand Stylosanthes scabra, an Orphan Legume from the Brazilian Caatinga.</title>
        <authorList>
            <person name="Ferreira-Neto J.R.C."/>
            <person name="da Silva M.D."/>
            <person name="Binneck E."/>
            <person name="de Melo N.F."/>
            <person name="da Silva R.H."/>
            <person name="de Melo A.L.T.M."/>
            <person name="Pandolfi V."/>
            <person name="Bustamante F.O."/>
            <person name="Brasileiro-Vidal A.C."/>
            <person name="Benko-Iseppon A.M."/>
        </authorList>
    </citation>
    <scope>NUCLEOTIDE SEQUENCE [LARGE SCALE GENOMIC DNA]</scope>
    <source>
        <tissue evidence="1">Leaves</tissue>
    </source>
</reference>
<feature type="non-terminal residue" evidence="1">
    <location>
        <position position="1"/>
    </location>
</feature>
<evidence type="ECO:0000313" key="2">
    <source>
        <dbReference type="Proteomes" id="UP001341840"/>
    </source>
</evidence>
<dbReference type="EMBL" id="JASCZI010182998">
    <property type="protein sequence ID" value="MED6188913.1"/>
    <property type="molecule type" value="Genomic_DNA"/>
</dbReference>
<proteinExistence type="predicted"/>
<accession>A0ABU6WXU6</accession>
<dbReference type="Proteomes" id="UP001341840">
    <property type="component" value="Unassembled WGS sequence"/>
</dbReference>
<comment type="caution">
    <text evidence="1">The sequence shown here is derived from an EMBL/GenBank/DDBJ whole genome shotgun (WGS) entry which is preliminary data.</text>
</comment>
<protein>
    <submittedName>
        <fullName evidence="1">Uncharacterized protein</fullName>
    </submittedName>
</protein>
<gene>
    <name evidence="1" type="ORF">PIB30_090543</name>
</gene>
<organism evidence="1 2">
    <name type="scientific">Stylosanthes scabra</name>
    <dbReference type="NCBI Taxonomy" id="79078"/>
    <lineage>
        <taxon>Eukaryota</taxon>
        <taxon>Viridiplantae</taxon>
        <taxon>Streptophyta</taxon>
        <taxon>Embryophyta</taxon>
        <taxon>Tracheophyta</taxon>
        <taxon>Spermatophyta</taxon>
        <taxon>Magnoliopsida</taxon>
        <taxon>eudicotyledons</taxon>
        <taxon>Gunneridae</taxon>
        <taxon>Pentapetalae</taxon>
        <taxon>rosids</taxon>
        <taxon>fabids</taxon>
        <taxon>Fabales</taxon>
        <taxon>Fabaceae</taxon>
        <taxon>Papilionoideae</taxon>
        <taxon>50 kb inversion clade</taxon>
        <taxon>dalbergioids sensu lato</taxon>
        <taxon>Dalbergieae</taxon>
        <taxon>Pterocarpus clade</taxon>
        <taxon>Stylosanthes</taxon>
    </lineage>
</organism>
<keyword evidence="2" id="KW-1185">Reference proteome</keyword>
<sequence length="133" mass="15104">LEFFLDTLRKHERSSSRLRFPAVEPAAAEAEPLVDVFLMRVILKAENKAKSMLKNRERAEQANPPVIMEAGGEIQEGGGRWFGARRCAIQLLQSDYEVKLDELSNKNELNDSSDTKMKLEIEERTKQLEDNGA</sequence>
<name>A0ABU6WXU6_9FABA</name>
<evidence type="ECO:0000313" key="1">
    <source>
        <dbReference type="EMBL" id="MED6188913.1"/>
    </source>
</evidence>